<evidence type="ECO:0000256" key="1">
    <source>
        <dbReference type="SAM" id="MobiDB-lite"/>
    </source>
</evidence>
<feature type="region of interest" description="Disordered" evidence="1">
    <location>
        <begin position="1"/>
        <end position="21"/>
    </location>
</feature>
<gene>
    <name evidence="2" type="ORF">KCMC57_01640</name>
</gene>
<name>A0AB33JQP9_9ACTN</name>
<reference evidence="2" key="1">
    <citation type="submission" date="2024-07" db="EMBL/GenBank/DDBJ databases">
        <title>Complete genome sequences of cellulolytic bacteria, Kitasatospora sp. CMC57 and Streptomyces sp. CMC78, isolated from Japanese agricultural soil.</title>
        <authorList>
            <person name="Hashimoto T."/>
            <person name="Ito M."/>
            <person name="Iwamoto M."/>
            <person name="Fukahori D."/>
            <person name="Shoda T."/>
            <person name="Sakoda M."/>
            <person name="Morohoshi T."/>
            <person name="Mitsuboshi M."/>
            <person name="Nishizawa T."/>
        </authorList>
    </citation>
    <scope>NUCLEOTIDE SEQUENCE</scope>
    <source>
        <strain evidence="2">CMC57</strain>
    </source>
</reference>
<sequence length="113" mass="11949">MVGMSAQPAEHSGGHLGLPPMDTVQELRAALRAGHGFPGDAEHLDAELAEQLLRRVPVDQVAEVHELGTVVDLVTVAEILAAYRGRVHLSADREATAATDEVVAELLARQGAE</sequence>
<protein>
    <submittedName>
        <fullName evidence="2">DUF6247 family protein</fullName>
    </submittedName>
</protein>
<dbReference type="EMBL" id="AP035881">
    <property type="protein sequence ID" value="BFP43796.1"/>
    <property type="molecule type" value="Genomic_DNA"/>
</dbReference>
<dbReference type="AlphaFoldDB" id="A0AB33JQP9"/>
<evidence type="ECO:0000313" key="2">
    <source>
        <dbReference type="EMBL" id="BFP43796.1"/>
    </source>
</evidence>
<accession>A0AB33JQP9</accession>
<organism evidence="2">
    <name type="scientific">Kitasatospora sp. CMC57</name>
    <dbReference type="NCBI Taxonomy" id="3231513"/>
    <lineage>
        <taxon>Bacteria</taxon>
        <taxon>Bacillati</taxon>
        <taxon>Actinomycetota</taxon>
        <taxon>Actinomycetes</taxon>
        <taxon>Kitasatosporales</taxon>
        <taxon>Streptomycetaceae</taxon>
        <taxon>Kitasatospora</taxon>
    </lineage>
</organism>
<proteinExistence type="predicted"/>